<dbReference type="PANTHER" id="PTHR34848:SF1">
    <property type="entry name" value="BIFUNCTIONAL ADENOSYLCOBALAMIN BIOSYNTHESIS PROTEIN COBU"/>
    <property type="match status" value="1"/>
</dbReference>
<evidence type="ECO:0000313" key="10">
    <source>
        <dbReference type="Proteomes" id="UP000812982"/>
    </source>
</evidence>
<dbReference type="RefSeq" id="WP_217154924.1">
    <property type="nucleotide sequence ID" value="NZ_VOMB01000004.1"/>
</dbReference>
<evidence type="ECO:0000256" key="2">
    <source>
        <dbReference type="ARBA" id="ARBA00022679"/>
    </source>
</evidence>
<protein>
    <submittedName>
        <fullName evidence="9">MBL fold metallo-hydrolase</fullName>
    </submittedName>
</protein>
<name>A0ABS6KHB2_9MYCO</name>
<feature type="domain" description="Metallo-beta-lactamase" evidence="8">
    <location>
        <begin position="35"/>
        <end position="231"/>
    </location>
</feature>
<proteinExistence type="predicted"/>
<sequence>MDVMLLGTGSADGWPSPFCRCRSCRWALAAGEIRGQTAALVDDTLMIDCGPEAPRAALRAGRSLAAVRHILLTHGHFDHVGPAALVMRHWVGRSEPLDVLGPPGALDQCRDWVGPDDPIRFRPVHPGDEVVLPAPAGEYTVRVVEAAHSDGLVEDAVLYDVSRRGVRLLWATDTGPLPAGTQSAIAGAGFDAVFLEETFGTYIAHGTDHHDLPSFARTLAQLRESGAVQGHTDVIAVHLSHFNPPGPELAPMLGRYGARAGRDGELVRLGAHRVPVTDSPSRTLVLGGVRSGKSVHAEAVLAGHAQVRYLAAGGPREGDPEWDQRVRQHRARRPPEWQTIETSDVAAQLRTAEVPVLLDCLGTWLAARMDRHRCWDGGPQAAVDEDIDELVAAWRQCAVPAVAVSNEVGSGVVPDTFSGRLFRDLLGTVNTRIAVECDDVVLMVAGVAMPVRSAAREPTGPAAPTSGPRSRR</sequence>
<keyword evidence="2" id="KW-0808">Transferase</keyword>
<dbReference type="Pfam" id="PF12706">
    <property type="entry name" value="Lactamase_B_2"/>
    <property type="match status" value="1"/>
</dbReference>
<keyword evidence="5" id="KW-0067">ATP-binding</keyword>
<keyword evidence="1" id="KW-0169">Cobalamin biosynthesis</keyword>
<evidence type="ECO:0000256" key="4">
    <source>
        <dbReference type="ARBA" id="ARBA00022777"/>
    </source>
</evidence>
<feature type="region of interest" description="Disordered" evidence="7">
    <location>
        <begin position="453"/>
        <end position="472"/>
    </location>
</feature>
<dbReference type="InterPro" id="IPR003203">
    <property type="entry name" value="CobU/CobP"/>
</dbReference>
<organism evidence="9 10">
    <name type="scientific">[Mycobacterium] fortunisiensis</name>
    <dbReference type="NCBI Taxonomy" id="2600579"/>
    <lineage>
        <taxon>Bacteria</taxon>
        <taxon>Bacillati</taxon>
        <taxon>Actinomycetota</taxon>
        <taxon>Actinomycetes</taxon>
        <taxon>Mycobacteriales</taxon>
        <taxon>Mycobacteriaceae</taxon>
        <taxon>Mycolicibacterium</taxon>
    </lineage>
</organism>
<dbReference type="SMART" id="SM00849">
    <property type="entry name" value="Lactamase_B"/>
    <property type="match status" value="1"/>
</dbReference>
<dbReference type="InterPro" id="IPR001279">
    <property type="entry name" value="Metallo-B-lactamas"/>
</dbReference>
<dbReference type="Proteomes" id="UP000812982">
    <property type="component" value="Unassembled WGS sequence"/>
</dbReference>
<evidence type="ECO:0000256" key="7">
    <source>
        <dbReference type="SAM" id="MobiDB-lite"/>
    </source>
</evidence>
<dbReference type="Pfam" id="PF02283">
    <property type="entry name" value="CobU"/>
    <property type="match status" value="1"/>
</dbReference>
<keyword evidence="6" id="KW-0342">GTP-binding</keyword>
<reference evidence="9 10" key="1">
    <citation type="journal article" date="2021" name="Sci. Rep.">
        <title>Phenotypic and genomic hallmarks of a novel, potentially pathogenic rapidly growing Mycobacterium species related to the Mycobacterium fortuitum complex.</title>
        <authorList>
            <person name="Gharbi R."/>
            <person name="Khanna V."/>
            <person name="Frigui W."/>
            <person name="Mhenni B."/>
            <person name="Brosch R."/>
            <person name="Mardassi H."/>
        </authorList>
    </citation>
    <scope>NUCLEOTIDE SEQUENCE [LARGE SCALE GENOMIC DNA]</scope>
    <source>
        <strain evidence="9 10">TNTM28</strain>
    </source>
</reference>
<evidence type="ECO:0000259" key="8">
    <source>
        <dbReference type="SMART" id="SM00849"/>
    </source>
</evidence>
<evidence type="ECO:0000256" key="1">
    <source>
        <dbReference type="ARBA" id="ARBA00022573"/>
    </source>
</evidence>
<keyword evidence="10" id="KW-1185">Reference proteome</keyword>
<keyword evidence="4" id="KW-0418">Kinase</keyword>
<gene>
    <name evidence="9" type="ORF">FR943_03510</name>
</gene>
<evidence type="ECO:0000256" key="6">
    <source>
        <dbReference type="ARBA" id="ARBA00023134"/>
    </source>
</evidence>
<dbReference type="CDD" id="cd00544">
    <property type="entry name" value="CobU"/>
    <property type="match status" value="1"/>
</dbReference>
<comment type="caution">
    <text evidence="9">The sequence shown here is derived from an EMBL/GenBank/DDBJ whole genome shotgun (WGS) entry which is preliminary data.</text>
</comment>
<evidence type="ECO:0000313" key="9">
    <source>
        <dbReference type="EMBL" id="MBU9762921.1"/>
    </source>
</evidence>
<keyword evidence="3" id="KW-0547">Nucleotide-binding</keyword>
<dbReference type="PANTHER" id="PTHR34848">
    <property type="match status" value="1"/>
</dbReference>
<evidence type="ECO:0000256" key="5">
    <source>
        <dbReference type="ARBA" id="ARBA00022840"/>
    </source>
</evidence>
<accession>A0ABS6KHB2</accession>
<dbReference type="EMBL" id="VOMB01000004">
    <property type="protein sequence ID" value="MBU9762921.1"/>
    <property type="molecule type" value="Genomic_DNA"/>
</dbReference>
<evidence type="ECO:0000256" key="3">
    <source>
        <dbReference type="ARBA" id="ARBA00022741"/>
    </source>
</evidence>